<dbReference type="AlphaFoldDB" id="G0UTA8"/>
<feature type="region of interest" description="Disordered" evidence="1">
    <location>
        <begin position="29"/>
        <end position="66"/>
    </location>
</feature>
<organism evidence="2">
    <name type="scientific">Trypanosoma congolense (strain IL3000)</name>
    <dbReference type="NCBI Taxonomy" id="1068625"/>
    <lineage>
        <taxon>Eukaryota</taxon>
        <taxon>Discoba</taxon>
        <taxon>Euglenozoa</taxon>
        <taxon>Kinetoplastea</taxon>
        <taxon>Metakinetoplastina</taxon>
        <taxon>Trypanosomatida</taxon>
        <taxon>Trypanosomatidae</taxon>
        <taxon>Trypanosoma</taxon>
        <taxon>Nannomonas</taxon>
    </lineage>
</organism>
<sequence length="737" mass="82233">MGTWPTEKLSRVLRREGQMRVWYRALAARRPAQTDGAHSSKENRSDAEPLPRPNPTLRSSLASGAVETPLTRQVQRAIARSSGKEDAMDSLKALVHADGEAPTAATFRTLAHSLLRHHVEDRVGKAEFSKLLSASIGTTIERWSSLTEEERICFTNYVARTTERREERGSSFNKLLGFSQEGADNELVAQVEFQMRKSGVTVSDASVTDLMHLDISWSSALYLRDYSRSLHPDIEPPMEMTDRLMGLMTGYKTGIGGSRPWAYALEIYRDAVFSGYDTTLTTHTHALDALWRSADTFHRVQCALPAIHRQFVWEKALAVCQRVRDAKLLVSGDDGCAYAESLLKTVAAAGRWSVAVSLLSNMDITVTDMSYRSLIPTAESFAFVVAACHAAGHAGHGEALWAIFRNLYTPRSLHSEVLSILLQSFRHVLHASSVVGPIVEGLIEDNKGLERTVVVACLQLLSSRRVVTQASRCQLASKLLCFYDANQWPQQPIARKAELQTVFRCCHLIAASEGSGGEKLLGELRRKLLQIFGEYSAEVQWLDDTSIYALQTITDLRKAMGIYKAVVDQRGAECVLHLPIPPRQVKMMFFEALLRYCKNLEDGDERFLLDEDAQEDERTVASSLIEEAMLMIRKMYTSDDTFPHHCYAELLLHQAPSGAQKDLTLEAMRHFLLGSAELVNHRHVSLIAEMLSLTDVHVENALVVGHAALRYTALRSHGGPRDIFSTARRGSVDRALW</sequence>
<evidence type="ECO:0000256" key="1">
    <source>
        <dbReference type="SAM" id="MobiDB-lite"/>
    </source>
</evidence>
<gene>
    <name evidence="2" type="ORF">TCIL3000_9_150</name>
</gene>
<protein>
    <submittedName>
        <fullName evidence="2">Uncharacterized protein</fullName>
    </submittedName>
</protein>
<feature type="compositionally biased region" description="Basic and acidic residues" evidence="1">
    <location>
        <begin position="38"/>
        <end position="49"/>
    </location>
</feature>
<dbReference type="EMBL" id="HE575322">
    <property type="protein sequence ID" value="CCC92622.1"/>
    <property type="molecule type" value="Genomic_DNA"/>
</dbReference>
<dbReference type="VEuPathDB" id="TriTrypDB:TcIL3000_9_150"/>
<name>G0UTA8_TRYCI</name>
<reference evidence="2" key="1">
    <citation type="journal article" date="2012" name="Proc. Natl. Acad. Sci. U.S.A.">
        <title>Antigenic diversity is generated by distinct evolutionary mechanisms in African trypanosome species.</title>
        <authorList>
            <person name="Jackson A.P."/>
            <person name="Berry A."/>
            <person name="Aslett M."/>
            <person name="Allison H.C."/>
            <person name="Burton P."/>
            <person name="Vavrova-Anderson J."/>
            <person name="Brown R."/>
            <person name="Browne H."/>
            <person name="Corton N."/>
            <person name="Hauser H."/>
            <person name="Gamble J."/>
            <person name="Gilderthorp R."/>
            <person name="Marcello L."/>
            <person name="McQuillan J."/>
            <person name="Otto T.D."/>
            <person name="Quail M.A."/>
            <person name="Sanders M.J."/>
            <person name="van Tonder A."/>
            <person name="Ginger M.L."/>
            <person name="Field M.C."/>
            <person name="Barry J.D."/>
            <person name="Hertz-Fowler C."/>
            <person name="Berriman M."/>
        </authorList>
    </citation>
    <scope>NUCLEOTIDE SEQUENCE</scope>
    <source>
        <strain evidence="2">IL3000</strain>
    </source>
</reference>
<evidence type="ECO:0000313" key="2">
    <source>
        <dbReference type="EMBL" id="CCC92622.1"/>
    </source>
</evidence>
<accession>G0UTA8</accession>
<proteinExistence type="predicted"/>